<evidence type="ECO:0000256" key="1">
    <source>
        <dbReference type="SAM" id="MobiDB-lite"/>
    </source>
</evidence>
<keyword evidence="5" id="KW-1185">Reference proteome</keyword>
<dbReference type="PANTHER" id="PTHR40763:SF4">
    <property type="entry name" value="DUF1707 DOMAIN-CONTAINING PROTEIN"/>
    <property type="match status" value="1"/>
</dbReference>
<accession>A0A521BQV4</accession>
<evidence type="ECO:0000256" key="2">
    <source>
        <dbReference type="SAM" id="Phobius"/>
    </source>
</evidence>
<organism evidence="4 5">
    <name type="scientific">Geodermatophilus aquaeductus</name>
    <dbReference type="NCBI Taxonomy" id="1564161"/>
    <lineage>
        <taxon>Bacteria</taxon>
        <taxon>Bacillati</taxon>
        <taxon>Actinomycetota</taxon>
        <taxon>Actinomycetes</taxon>
        <taxon>Geodermatophilales</taxon>
        <taxon>Geodermatophilaceae</taxon>
        <taxon>Geodermatophilus</taxon>
    </lineage>
</organism>
<proteinExistence type="predicted"/>
<dbReference type="Pfam" id="PF08044">
    <property type="entry name" value="DUF1707"/>
    <property type="match status" value="1"/>
</dbReference>
<evidence type="ECO:0000313" key="5">
    <source>
        <dbReference type="Proteomes" id="UP000317484"/>
    </source>
</evidence>
<feature type="transmembrane region" description="Helical" evidence="2">
    <location>
        <begin position="94"/>
        <end position="115"/>
    </location>
</feature>
<protein>
    <recommendedName>
        <fullName evidence="3">DUF1707 domain-containing protein</fullName>
    </recommendedName>
</protein>
<dbReference type="AlphaFoldDB" id="A0A521BQV4"/>
<evidence type="ECO:0000259" key="3">
    <source>
        <dbReference type="Pfam" id="PF08044"/>
    </source>
</evidence>
<keyword evidence="2" id="KW-1133">Transmembrane helix</keyword>
<evidence type="ECO:0000313" key="4">
    <source>
        <dbReference type="EMBL" id="SMO49536.1"/>
    </source>
</evidence>
<dbReference type="Proteomes" id="UP000317484">
    <property type="component" value="Unassembled WGS sequence"/>
</dbReference>
<gene>
    <name evidence="4" type="ORF">SAMN06273567_101955</name>
</gene>
<dbReference type="EMBL" id="FXTJ01000001">
    <property type="protein sequence ID" value="SMO49536.1"/>
    <property type="molecule type" value="Genomic_DNA"/>
</dbReference>
<dbReference type="InterPro" id="IPR012551">
    <property type="entry name" value="DUF1707_SHOCT-like"/>
</dbReference>
<keyword evidence="2" id="KW-0472">Membrane</keyword>
<reference evidence="4 5" key="1">
    <citation type="submission" date="2017-05" db="EMBL/GenBank/DDBJ databases">
        <authorList>
            <person name="Varghese N."/>
            <person name="Submissions S."/>
        </authorList>
    </citation>
    <scope>NUCLEOTIDE SEQUENCE [LARGE SCALE GENOMIC DNA]</scope>
    <source>
        <strain evidence="4 5">DSM 46834</strain>
    </source>
</reference>
<feature type="region of interest" description="Disordered" evidence="1">
    <location>
        <begin position="59"/>
        <end position="79"/>
    </location>
</feature>
<feature type="domain" description="DUF1707" evidence="3">
    <location>
        <begin position="13"/>
        <end position="65"/>
    </location>
</feature>
<name>A0A521BQV4_9ACTN</name>
<keyword evidence="2" id="KW-0812">Transmembrane</keyword>
<sequence>MLRMNEPVRTEELRVSDVERRVVQDRLHRAVGAGQLDLHEFDERVQAVWAARTRGELDHVTRDLPEPPAAPPPPRRAPRHRVFSDTGGGTAMRVLTTVWASIVAVNVVVWLLVSLGNGGPVYPWFIWLAPSGAVLAVLYGTGIGRPR</sequence>
<feature type="transmembrane region" description="Helical" evidence="2">
    <location>
        <begin position="121"/>
        <end position="141"/>
    </location>
</feature>
<dbReference type="PANTHER" id="PTHR40763">
    <property type="entry name" value="MEMBRANE PROTEIN-RELATED"/>
    <property type="match status" value="1"/>
</dbReference>
<feature type="compositionally biased region" description="Pro residues" evidence="1">
    <location>
        <begin position="66"/>
        <end position="75"/>
    </location>
</feature>